<organism evidence="2 3">
    <name type="scientific">Corchorus capsularis</name>
    <name type="common">Jute</name>
    <dbReference type="NCBI Taxonomy" id="210143"/>
    <lineage>
        <taxon>Eukaryota</taxon>
        <taxon>Viridiplantae</taxon>
        <taxon>Streptophyta</taxon>
        <taxon>Embryophyta</taxon>
        <taxon>Tracheophyta</taxon>
        <taxon>Spermatophyta</taxon>
        <taxon>Magnoliopsida</taxon>
        <taxon>eudicotyledons</taxon>
        <taxon>Gunneridae</taxon>
        <taxon>Pentapetalae</taxon>
        <taxon>rosids</taxon>
        <taxon>malvids</taxon>
        <taxon>Malvales</taxon>
        <taxon>Malvaceae</taxon>
        <taxon>Grewioideae</taxon>
        <taxon>Apeibeae</taxon>
        <taxon>Corchorus</taxon>
    </lineage>
</organism>
<proteinExistence type="predicted"/>
<dbReference type="Gramene" id="OMO58824">
    <property type="protein sequence ID" value="OMO58824"/>
    <property type="gene ID" value="CCACVL1_25336"/>
</dbReference>
<reference evidence="2 3" key="1">
    <citation type="submission" date="2013-09" db="EMBL/GenBank/DDBJ databases">
        <title>Corchorus capsularis genome sequencing.</title>
        <authorList>
            <person name="Alam M."/>
            <person name="Haque M.S."/>
            <person name="Islam M.S."/>
            <person name="Emdad E.M."/>
            <person name="Islam M.M."/>
            <person name="Ahmed B."/>
            <person name="Halim A."/>
            <person name="Hossen Q.M.M."/>
            <person name="Hossain M.Z."/>
            <person name="Ahmed R."/>
            <person name="Khan M.M."/>
            <person name="Islam R."/>
            <person name="Rashid M.M."/>
            <person name="Khan S.A."/>
            <person name="Rahman M.S."/>
            <person name="Alam M."/>
        </authorList>
    </citation>
    <scope>NUCLEOTIDE SEQUENCE [LARGE SCALE GENOMIC DNA]</scope>
    <source>
        <strain evidence="3">cv. CVL-1</strain>
        <tissue evidence="2">Whole seedling</tissue>
    </source>
</reference>
<comment type="caution">
    <text evidence="2">The sequence shown here is derived from an EMBL/GenBank/DDBJ whole genome shotgun (WGS) entry which is preliminary data.</text>
</comment>
<keyword evidence="3" id="KW-1185">Reference proteome</keyword>
<evidence type="ECO:0000313" key="2">
    <source>
        <dbReference type="EMBL" id="OMO58824.1"/>
    </source>
</evidence>
<dbReference type="EMBL" id="AWWV01014097">
    <property type="protein sequence ID" value="OMO58824.1"/>
    <property type="molecule type" value="Genomic_DNA"/>
</dbReference>
<evidence type="ECO:0000313" key="3">
    <source>
        <dbReference type="Proteomes" id="UP000188268"/>
    </source>
</evidence>
<gene>
    <name evidence="2" type="ORF">CCACVL1_25336</name>
</gene>
<feature type="compositionally biased region" description="Basic and acidic residues" evidence="1">
    <location>
        <begin position="9"/>
        <end position="24"/>
    </location>
</feature>
<feature type="region of interest" description="Disordered" evidence="1">
    <location>
        <begin position="1"/>
        <end position="24"/>
    </location>
</feature>
<sequence>MEEGGSLGEIRDVIEGEKAEESSV</sequence>
<evidence type="ECO:0000256" key="1">
    <source>
        <dbReference type="SAM" id="MobiDB-lite"/>
    </source>
</evidence>
<dbReference type="Proteomes" id="UP000188268">
    <property type="component" value="Unassembled WGS sequence"/>
</dbReference>
<dbReference type="AlphaFoldDB" id="A0A1R3GL49"/>
<name>A0A1R3GL49_COCAP</name>
<protein>
    <submittedName>
        <fullName evidence="2">Uncharacterized protein</fullName>
    </submittedName>
</protein>
<accession>A0A1R3GL49</accession>